<accession>A0A813T0A9</accession>
<sequence>MNRLTKNCLVLLKPISSTQIKIAEYSSKTKNILRNRYSYRNKDGTYKEFNESITIVPKELEQQDEYKLEKKTDQIYHERFKKHQKMKESLYTLKLSKSEVNEELTKVALEDQHASNKCEHSELSDGTVALQTDPYQKKQHQCIFCKYNVPLDYKNVQLLSQFVSPHTGTLYSQEVTGLCYFKYRELENTLFKSRKLGLMPFFYKETLFVNDPQLFDPFKNNLKPIPNNYDNRKLNADPVQNNNNSNE</sequence>
<gene>
    <name evidence="5" type="ORF">OXX778_LOCUS6566</name>
</gene>
<protein>
    <recommendedName>
        <fullName evidence="7">28S ribosomal protein S18b, mitochondrial</fullName>
    </recommendedName>
</protein>
<dbReference type="GO" id="GO:0070181">
    <property type="term" value="F:small ribosomal subunit rRNA binding"/>
    <property type="evidence" value="ECO:0007669"/>
    <property type="project" value="TreeGrafter"/>
</dbReference>
<feature type="compositionally biased region" description="Polar residues" evidence="4">
    <location>
        <begin position="238"/>
        <end position="247"/>
    </location>
</feature>
<dbReference type="GO" id="GO:0005763">
    <property type="term" value="C:mitochondrial small ribosomal subunit"/>
    <property type="evidence" value="ECO:0007669"/>
    <property type="project" value="TreeGrafter"/>
</dbReference>
<dbReference type="SUPFAM" id="SSF46911">
    <property type="entry name" value="Ribosomal protein S18"/>
    <property type="match status" value="1"/>
</dbReference>
<dbReference type="GO" id="GO:0003735">
    <property type="term" value="F:structural constituent of ribosome"/>
    <property type="evidence" value="ECO:0007669"/>
    <property type="project" value="InterPro"/>
</dbReference>
<evidence type="ECO:0000256" key="3">
    <source>
        <dbReference type="ARBA" id="ARBA00023274"/>
    </source>
</evidence>
<evidence type="ECO:0000256" key="2">
    <source>
        <dbReference type="ARBA" id="ARBA00022980"/>
    </source>
</evidence>
<dbReference type="EMBL" id="CAJNOC010000786">
    <property type="protein sequence ID" value="CAF0802913.1"/>
    <property type="molecule type" value="Genomic_DNA"/>
</dbReference>
<reference evidence="5" key="1">
    <citation type="submission" date="2021-02" db="EMBL/GenBank/DDBJ databases">
        <authorList>
            <person name="Nowell W R."/>
        </authorList>
    </citation>
    <scope>NUCLEOTIDE SEQUENCE</scope>
    <source>
        <strain evidence="5">Ploen Becks lab</strain>
    </source>
</reference>
<dbReference type="PANTHER" id="PTHR13479">
    <property type="entry name" value="30S RIBOSOMAL PROTEIN S18"/>
    <property type="match status" value="1"/>
</dbReference>
<comment type="caution">
    <text evidence="5">The sequence shown here is derived from an EMBL/GenBank/DDBJ whole genome shotgun (WGS) entry which is preliminary data.</text>
</comment>
<evidence type="ECO:0000256" key="1">
    <source>
        <dbReference type="ARBA" id="ARBA00005589"/>
    </source>
</evidence>
<keyword evidence="6" id="KW-1185">Reference proteome</keyword>
<dbReference type="GO" id="GO:0032543">
    <property type="term" value="P:mitochondrial translation"/>
    <property type="evidence" value="ECO:0007669"/>
    <property type="project" value="TreeGrafter"/>
</dbReference>
<dbReference type="PANTHER" id="PTHR13479:SF40">
    <property type="entry name" value="SMALL RIBOSOMAL SUBUNIT PROTEIN BS18M"/>
    <property type="match status" value="1"/>
</dbReference>
<comment type="similarity">
    <text evidence="1">Belongs to the bacterial ribosomal protein bS18 family.</text>
</comment>
<dbReference type="InterPro" id="IPR001648">
    <property type="entry name" value="Ribosomal_bS18"/>
</dbReference>
<dbReference type="Gene3D" id="4.10.640.10">
    <property type="entry name" value="Ribosomal protein S18"/>
    <property type="match status" value="1"/>
</dbReference>
<dbReference type="AlphaFoldDB" id="A0A813T0A9"/>
<dbReference type="Pfam" id="PF01084">
    <property type="entry name" value="Ribosomal_S18"/>
    <property type="match status" value="1"/>
</dbReference>
<dbReference type="OrthoDB" id="10066799at2759"/>
<organism evidence="5 6">
    <name type="scientific">Brachionus calyciflorus</name>
    <dbReference type="NCBI Taxonomy" id="104777"/>
    <lineage>
        <taxon>Eukaryota</taxon>
        <taxon>Metazoa</taxon>
        <taxon>Spiralia</taxon>
        <taxon>Gnathifera</taxon>
        <taxon>Rotifera</taxon>
        <taxon>Eurotatoria</taxon>
        <taxon>Monogononta</taxon>
        <taxon>Pseudotrocha</taxon>
        <taxon>Ploima</taxon>
        <taxon>Brachionidae</taxon>
        <taxon>Brachionus</taxon>
    </lineage>
</organism>
<keyword evidence="2" id="KW-0689">Ribosomal protein</keyword>
<proteinExistence type="inferred from homology"/>
<keyword evidence="3" id="KW-0687">Ribonucleoprotein</keyword>
<dbReference type="InterPro" id="IPR036870">
    <property type="entry name" value="Ribosomal_bS18_sf"/>
</dbReference>
<feature type="region of interest" description="Disordered" evidence="4">
    <location>
        <begin position="226"/>
        <end position="247"/>
    </location>
</feature>
<name>A0A813T0A9_9BILA</name>
<evidence type="ECO:0000256" key="4">
    <source>
        <dbReference type="SAM" id="MobiDB-lite"/>
    </source>
</evidence>
<evidence type="ECO:0000313" key="6">
    <source>
        <dbReference type="Proteomes" id="UP000663879"/>
    </source>
</evidence>
<evidence type="ECO:0008006" key="7">
    <source>
        <dbReference type="Google" id="ProtNLM"/>
    </source>
</evidence>
<dbReference type="Proteomes" id="UP000663879">
    <property type="component" value="Unassembled WGS sequence"/>
</dbReference>
<evidence type="ECO:0000313" key="5">
    <source>
        <dbReference type="EMBL" id="CAF0802913.1"/>
    </source>
</evidence>